<dbReference type="GeneID" id="68108039"/>
<dbReference type="RefSeq" id="XP_044569635.1">
    <property type="nucleotide sequence ID" value="XM_044712039.1"/>
</dbReference>
<evidence type="ECO:0000313" key="1">
    <source>
        <dbReference type="EMBL" id="KAF0984922.1"/>
    </source>
</evidence>
<sequence>MEFEAEYLHPSWESKCCLSPQRIATHSLKRQVFICDSHPSQMNVKILDSRTGEKMSEIPLDISPYGIVMTFNHFCDEVKLFCSVSNEDASYCAIQVLSCNATRMEFEKIMEIGELGSKEGHLNCPYVMTFILSRIASLVTIDFYADNLSNNTALLNFQNLFVLEEKSVVELTNISNDMVLNGVHEDQAISRLVAELTHNSPFDKDASFKAYMYWRQKKLLQSNFKENRLIFVDSLGIIKQKLLEKFEELGTIYSVKE</sequence>
<dbReference type="VEuPathDB" id="AmoebaDB:NF0071250"/>
<accession>A0A6A5CCW9</accession>
<name>A0A6A5CCW9_NAEFO</name>
<dbReference type="VEuPathDB" id="AmoebaDB:NfTy_032120"/>
<comment type="caution">
    <text evidence="1">The sequence shown here is derived from an EMBL/GenBank/DDBJ whole genome shotgun (WGS) entry which is preliminary data.</text>
</comment>
<dbReference type="AlphaFoldDB" id="A0A6A5CCW9"/>
<proteinExistence type="predicted"/>
<protein>
    <submittedName>
        <fullName evidence="1">Uncharacterized protein</fullName>
    </submittedName>
</protein>
<keyword evidence="2" id="KW-1185">Reference proteome</keyword>
<gene>
    <name evidence="1" type="ORF">FDP41_000821</name>
</gene>
<reference evidence="1 2" key="1">
    <citation type="journal article" date="2019" name="Sci. Rep.">
        <title>Nanopore sequencing improves the draft genome of the human pathogenic amoeba Naegleria fowleri.</title>
        <authorList>
            <person name="Liechti N."/>
            <person name="Schurch N."/>
            <person name="Bruggmann R."/>
            <person name="Wittwer M."/>
        </authorList>
    </citation>
    <scope>NUCLEOTIDE SEQUENCE [LARGE SCALE GENOMIC DNA]</scope>
    <source>
        <strain evidence="1 2">ATCC 30894</strain>
    </source>
</reference>
<dbReference type="Proteomes" id="UP000444721">
    <property type="component" value="Unassembled WGS sequence"/>
</dbReference>
<dbReference type="VEuPathDB" id="AmoebaDB:FDP41_000821"/>
<evidence type="ECO:0000313" key="2">
    <source>
        <dbReference type="Proteomes" id="UP000444721"/>
    </source>
</evidence>
<dbReference type="EMBL" id="VFQX01000002">
    <property type="protein sequence ID" value="KAF0984922.1"/>
    <property type="molecule type" value="Genomic_DNA"/>
</dbReference>
<organism evidence="1 2">
    <name type="scientific">Naegleria fowleri</name>
    <name type="common">Brain eating amoeba</name>
    <dbReference type="NCBI Taxonomy" id="5763"/>
    <lineage>
        <taxon>Eukaryota</taxon>
        <taxon>Discoba</taxon>
        <taxon>Heterolobosea</taxon>
        <taxon>Tetramitia</taxon>
        <taxon>Eutetramitia</taxon>
        <taxon>Vahlkampfiidae</taxon>
        <taxon>Naegleria</taxon>
    </lineage>
</organism>